<dbReference type="PROSITE" id="PS00061">
    <property type="entry name" value="ADH_SHORT"/>
    <property type="match status" value="1"/>
</dbReference>
<sequence>MRLQNKVAIVTGASLGIGSAIAKRFGREGAKVAVNYLKSENSANDVVREITSAGGTAKSFKADISKVPDIEQLTKEVLREWGNVDILVNNAGVFRTVPVMETTEEIWDEQLTLNLRSCFFFVKTLVPHWRESGGGKVINISSIAGTGAFPNCPAYCASKGGLVNLTRALAAELGKEQINVNSIAPGNVATALNAHVRGPGNEEYMALMKTLTPTGIDFLDVEDMTGTAVFLASDDSKMIHGETIVVDAGWSVW</sequence>
<evidence type="ECO:0000313" key="3">
    <source>
        <dbReference type="EMBL" id="SUZ50661.1"/>
    </source>
</evidence>
<organism evidence="3">
    <name type="scientific">marine metagenome</name>
    <dbReference type="NCBI Taxonomy" id="408172"/>
    <lineage>
        <taxon>unclassified sequences</taxon>
        <taxon>metagenomes</taxon>
        <taxon>ecological metagenomes</taxon>
    </lineage>
</organism>
<dbReference type="GO" id="GO:0016491">
    <property type="term" value="F:oxidoreductase activity"/>
    <property type="evidence" value="ECO:0007669"/>
    <property type="project" value="UniProtKB-KW"/>
</dbReference>
<dbReference type="SUPFAM" id="SSF51735">
    <property type="entry name" value="NAD(P)-binding Rossmann-fold domains"/>
    <property type="match status" value="1"/>
</dbReference>
<dbReference type="InterPro" id="IPR036291">
    <property type="entry name" value="NAD(P)-bd_dom_sf"/>
</dbReference>
<dbReference type="FunFam" id="3.40.50.720:FF:000084">
    <property type="entry name" value="Short-chain dehydrogenase reductase"/>
    <property type="match status" value="1"/>
</dbReference>
<dbReference type="PANTHER" id="PTHR43639">
    <property type="entry name" value="OXIDOREDUCTASE, SHORT-CHAIN DEHYDROGENASE/REDUCTASE FAMILY (AFU_ORTHOLOGUE AFUA_5G02870)"/>
    <property type="match status" value="1"/>
</dbReference>
<dbReference type="EMBL" id="UINC01000182">
    <property type="protein sequence ID" value="SUZ50661.1"/>
    <property type="molecule type" value="Genomic_DNA"/>
</dbReference>
<dbReference type="InterPro" id="IPR020904">
    <property type="entry name" value="Sc_DH/Rdtase_CS"/>
</dbReference>
<evidence type="ECO:0000256" key="2">
    <source>
        <dbReference type="ARBA" id="ARBA00023002"/>
    </source>
</evidence>
<dbReference type="Pfam" id="PF13561">
    <property type="entry name" value="adh_short_C2"/>
    <property type="match status" value="1"/>
</dbReference>
<proteinExistence type="inferred from homology"/>
<dbReference type="CDD" id="cd05233">
    <property type="entry name" value="SDR_c"/>
    <property type="match status" value="1"/>
</dbReference>
<dbReference type="AlphaFoldDB" id="A0A381N7R3"/>
<reference evidence="3" key="1">
    <citation type="submission" date="2018-05" db="EMBL/GenBank/DDBJ databases">
        <authorList>
            <person name="Lanie J.A."/>
            <person name="Ng W.-L."/>
            <person name="Kazmierczak K.M."/>
            <person name="Andrzejewski T.M."/>
            <person name="Davidsen T.M."/>
            <person name="Wayne K.J."/>
            <person name="Tettelin H."/>
            <person name="Glass J.I."/>
            <person name="Rusch D."/>
            <person name="Podicherti R."/>
            <person name="Tsui H.-C.T."/>
            <person name="Winkler M.E."/>
        </authorList>
    </citation>
    <scope>NUCLEOTIDE SEQUENCE</scope>
</reference>
<dbReference type="PANTHER" id="PTHR43639:SF1">
    <property type="entry name" value="SHORT-CHAIN DEHYDROGENASE_REDUCTASE FAMILY PROTEIN"/>
    <property type="match status" value="1"/>
</dbReference>
<protein>
    <submittedName>
        <fullName evidence="3">Uncharacterized protein</fullName>
    </submittedName>
</protein>
<dbReference type="PRINTS" id="PR00080">
    <property type="entry name" value="SDRFAMILY"/>
</dbReference>
<name>A0A381N7R3_9ZZZZ</name>
<dbReference type="InterPro" id="IPR002347">
    <property type="entry name" value="SDR_fam"/>
</dbReference>
<dbReference type="PRINTS" id="PR00081">
    <property type="entry name" value="GDHRDH"/>
</dbReference>
<gene>
    <name evidence="3" type="ORF">METZ01_LOCUS3515</name>
</gene>
<accession>A0A381N7R3</accession>
<comment type="similarity">
    <text evidence="1">Belongs to the short-chain dehydrogenases/reductases (SDR) family.</text>
</comment>
<dbReference type="NCBIfam" id="NF005559">
    <property type="entry name" value="PRK07231.1"/>
    <property type="match status" value="1"/>
</dbReference>
<keyword evidence="2" id="KW-0560">Oxidoreductase</keyword>
<dbReference type="Gene3D" id="3.40.50.720">
    <property type="entry name" value="NAD(P)-binding Rossmann-like Domain"/>
    <property type="match status" value="1"/>
</dbReference>
<evidence type="ECO:0000256" key="1">
    <source>
        <dbReference type="ARBA" id="ARBA00006484"/>
    </source>
</evidence>